<keyword evidence="3 8" id="KW-0378">Hydrolase</keyword>
<dbReference type="CDD" id="cd00041">
    <property type="entry name" value="CUB"/>
    <property type="match status" value="1"/>
</dbReference>
<dbReference type="InterPro" id="IPR034035">
    <property type="entry name" value="Astacin-like_dom"/>
</dbReference>
<feature type="domain" description="GOLD" evidence="13">
    <location>
        <begin position="43"/>
        <end position="125"/>
    </location>
</feature>
<dbReference type="GO" id="GO:0008270">
    <property type="term" value="F:zinc ion binding"/>
    <property type="evidence" value="ECO:0007669"/>
    <property type="project" value="UniProtKB-UniRule"/>
</dbReference>
<dbReference type="InterPro" id="IPR024079">
    <property type="entry name" value="MetalloPept_cat_dom_sf"/>
</dbReference>
<dbReference type="CDD" id="cd00037">
    <property type="entry name" value="CLECT"/>
    <property type="match status" value="1"/>
</dbReference>
<keyword evidence="10" id="KW-1133">Transmembrane helix</keyword>
<dbReference type="SMART" id="SM01190">
    <property type="entry name" value="EMP24_GP25L"/>
    <property type="match status" value="1"/>
</dbReference>
<evidence type="ECO:0000259" key="12">
    <source>
        <dbReference type="PROSITE" id="PS50041"/>
    </source>
</evidence>
<dbReference type="InterPro" id="IPR016186">
    <property type="entry name" value="C-type_lectin-like/link_sf"/>
</dbReference>
<dbReference type="InterPro" id="IPR036598">
    <property type="entry name" value="GOLD_dom_sf"/>
</dbReference>
<dbReference type="SMART" id="SM00034">
    <property type="entry name" value="CLECT"/>
    <property type="match status" value="1"/>
</dbReference>
<evidence type="ECO:0000256" key="4">
    <source>
        <dbReference type="ARBA" id="ARBA00022833"/>
    </source>
</evidence>
<dbReference type="PROSITE" id="PS01180">
    <property type="entry name" value="CUB"/>
    <property type="match status" value="1"/>
</dbReference>
<evidence type="ECO:0000256" key="5">
    <source>
        <dbReference type="ARBA" id="ARBA00023049"/>
    </source>
</evidence>
<evidence type="ECO:0000313" key="15">
    <source>
        <dbReference type="Proteomes" id="UP000694844"/>
    </source>
</evidence>
<feature type="transmembrane region" description="Helical" evidence="10">
    <location>
        <begin position="198"/>
        <end position="218"/>
    </location>
</feature>
<keyword evidence="5 8" id="KW-0482">Metalloprotease</keyword>
<feature type="binding site" evidence="8">
    <location>
        <position position="339"/>
    </location>
    <ligand>
        <name>Zn(2+)</name>
        <dbReference type="ChEBI" id="CHEBI:29105"/>
        <note>catalytic</note>
    </ligand>
</feature>
<dbReference type="InterPro" id="IPR035914">
    <property type="entry name" value="Sperma_CUB_dom_sf"/>
</dbReference>
<evidence type="ECO:0000313" key="16">
    <source>
        <dbReference type="RefSeq" id="XP_022293378.1"/>
    </source>
</evidence>
<dbReference type="OrthoDB" id="291007at2759"/>
<organism evidence="15 16">
    <name type="scientific">Crassostrea virginica</name>
    <name type="common">Eastern oyster</name>
    <dbReference type="NCBI Taxonomy" id="6565"/>
    <lineage>
        <taxon>Eukaryota</taxon>
        <taxon>Metazoa</taxon>
        <taxon>Spiralia</taxon>
        <taxon>Lophotrochozoa</taxon>
        <taxon>Mollusca</taxon>
        <taxon>Bivalvia</taxon>
        <taxon>Autobranchia</taxon>
        <taxon>Pteriomorphia</taxon>
        <taxon>Ostreida</taxon>
        <taxon>Ostreoidea</taxon>
        <taxon>Ostreidae</taxon>
        <taxon>Crassostrea</taxon>
    </lineage>
</organism>
<evidence type="ECO:0000256" key="8">
    <source>
        <dbReference type="PROSITE-ProRule" id="PRU01211"/>
    </source>
</evidence>
<dbReference type="InterPro" id="IPR006026">
    <property type="entry name" value="Peptidase_Metallo"/>
</dbReference>
<evidence type="ECO:0000256" key="10">
    <source>
        <dbReference type="SAM" id="Phobius"/>
    </source>
</evidence>
<dbReference type="PROSITE" id="PS50866">
    <property type="entry name" value="GOLD"/>
    <property type="match status" value="1"/>
</dbReference>
<feature type="domain" description="Peptidase M12A" evidence="14">
    <location>
        <begin position="241"/>
        <end position="445"/>
    </location>
</feature>
<dbReference type="Gene3D" id="2.60.120.290">
    <property type="entry name" value="Spermadhesin, CUB domain"/>
    <property type="match status" value="1"/>
</dbReference>
<feature type="active site" evidence="8">
    <location>
        <position position="340"/>
    </location>
</feature>
<evidence type="ECO:0000256" key="9">
    <source>
        <dbReference type="RuleBase" id="RU361183"/>
    </source>
</evidence>
<keyword evidence="1 8" id="KW-0645">Protease</keyword>
<evidence type="ECO:0000256" key="2">
    <source>
        <dbReference type="ARBA" id="ARBA00022723"/>
    </source>
</evidence>
<proteinExistence type="predicted"/>
<accession>A0A8B8ARV1</accession>
<dbReference type="PROSITE" id="PS51864">
    <property type="entry name" value="ASTACIN"/>
    <property type="match status" value="1"/>
</dbReference>
<dbReference type="PANTHER" id="PTHR10127:SF780">
    <property type="entry name" value="METALLOENDOPEPTIDASE"/>
    <property type="match status" value="1"/>
</dbReference>
<dbReference type="PROSITE" id="PS01186">
    <property type="entry name" value="EGF_2"/>
    <property type="match status" value="1"/>
</dbReference>
<dbReference type="PROSITE" id="PS00022">
    <property type="entry name" value="EGF_1"/>
    <property type="match status" value="1"/>
</dbReference>
<gene>
    <name evidence="16" type="primary">LOC111103992</name>
</gene>
<dbReference type="KEGG" id="cvn:111103992"/>
<dbReference type="PRINTS" id="PR00480">
    <property type="entry name" value="ASTACIN"/>
</dbReference>
<evidence type="ECO:0000256" key="7">
    <source>
        <dbReference type="PROSITE-ProRule" id="PRU00059"/>
    </source>
</evidence>
<dbReference type="SMART" id="SM00042">
    <property type="entry name" value="CUB"/>
    <property type="match status" value="1"/>
</dbReference>
<dbReference type="InterPro" id="IPR000859">
    <property type="entry name" value="CUB_dom"/>
</dbReference>
<dbReference type="SUPFAM" id="SSF56436">
    <property type="entry name" value="C-type lectin-like"/>
    <property type="match status" value="1"/>
</dbReference>
<dbReference type="AlphaFoldDB" id="A0A8B8ARV1"/>
<dbReference type="GeneID" id="111103992"/>
<dbReference type="InterPro" id="IPR000742">
    <property type="entry name" value="EGF"/>
</dbReference>
<evidence type="ECO:0000259" key="11">
    <source>
        <dbReference type="PROSITE" id="PS01180"/>
    </source>
</evidence>
<reference evidence="16" key="2">
    <citation type="submission" date="2025-08" db="UniProtKB">
        <authorList>
            <consortium name="RefSeq"/>
        </authorList>
    </citation>
    <scope>IDENTIFICATION</scope>
    <source>
        <tissue evidence="16">Whole sample</tissue>
    </source>
</reference>
<dbReference type="Gene3D" id="3.40.390.10">
    <property type="entry name" value="Collagenase (Catalytic Domain)"/>
    <property type="match status" value="1"/>
</dbReference>
<dbReference type="InterPro" id="IPR016187">
    <property type="entry name" value="CTDL_fold"/>
</dbReference>
<evidence type="ECO:0000256" key="3">
    <source>
        <dbReference type="ARBA" id="ARBA00022801"/>
    </source>
</evidence>
<protein>
    <recommendedName>
        <fullName evidence="9">Metalloendopeptidase</fullName>
        <ecNumber evidence="9">3.4.24.-</ecNumber>
    </recommendedName>
</protein>
<evidence type="ECO:0000259" key="13">
    <source>
        <dbReference type="PROSITE" id="PS50866"/>
    </source>
</evidence>
<keyword evidence="15" id="KW-1185">Reference proteome</keyword>
<dbReference type="Pfam" id="PF00059">
    <property type="entry name" value="Lectin_C"/>
    <property type="match status" value="1"/>
</dbReference>
<dbReference type="EC" id="3.4.24.-" evidence="9"/>
<dbReference type="Pfam" id="PF00431">
    <property type="entry name" value="CUB"/>
    <property type="match status" value="1"/>
</dbReference>
<dbReference type="PANTHER" id="PTHR10127">
    <property type="entry name" value="DISCOIDIN, CUB, EGF, LAMININ , AND ZINC METALLOPROTEASE DOMAIN CONTAINING"/>
    <property type="match status" value="1"/>
</dbReference>
<name>A0A8B8ARV1_CRAVI</name>
<dbReference type="GO" id="GO:0006508">
    <property type="term" value="P:proteolysis"/>
    <property type="evidence" value="ECO:0007669"/>
    <property type="project" value="UniProtKB-KW"/>
</dbReference>
<comment type="cofactor">
    <cofactor evidence="8 9">
        <name>Zn(2+)</name>
        <dbReference type="ChEBI" id="CHEBI:29105"/>
    </cofactor>
    <text evidence="8 9">Binds 1 zinc ion per subunit.</text>
</comment>
<keyword evidence="10" id="KW-0812">Transmembrane</keyword>
<dbReference type="SUPFAM" id="SSF101576">
    <property type="entry name" value="Supernatant protein factor (SPF), C-terminal domain"/>
    <property type="match status" value="1"/>
</dbReference>
<feature type="binding site" evidence="8">
    <location>
        <position position="343"/>
    </location>
    <ligand>
        <name>Zn(2+)</name>
        <dbReference type="ChEBI" id="CHEBI:29105"/>
        <note>catalytic</note>
    </ligand>
</feature>
<dbReference type="InterPro" id="IPR001304">
    <property type="entry name" value="C-type_lectin-like"/>
</dbReference>
<dbReference type="SUPFAM" id="SSF49854">
    <property type="entry name" value="Spermadhesin, CUB domain"/>
    <property type="match status" value="1"/>
</dbReference>
<dbReference type="RefSeq" id="XP_022293378.1">
    <property type="nucleotide sequence ID" value="XM_022437670.1"/>
</dbReference>
<dbReference type="Gene3D" id="3.10.100.10">
    <property type="entry name" value="Mannose-Binding Protein A, subunit A"/>
    <property type="match status" value="1"/>
</dbReference>
<comment type="caution">
    <text evidence="7">Lacks conserved residue(s) required for the propagation of feature annotation.</text>
</comment>
<dbReference type="GO" id="GO:0004222">
    <property type="term" value="F:metalloendopeptidase activity"/>
    <property type="evidence" value="ECO:0007669"/>
    <property type="project" value="UniProtKB-UniRule"/>
</dbReference>
<dbReference type="InterPro" id="IPR001506">
    <property type="entry name" value="Peptidase_M12A"/>
</dbReference>
<feature type="domain" description="C-type lectin" evidence="12">
    <location>
        <begin position="499"/>
        <end position="608"/>
    </location>
</feature>
<dbReference type="InterPro" id="IPR009038">
    <property type="entry name" value="GOLD_dom"/>
</dbReference>
<keyword evidence="4 8" id="KW-0862">Zinc</keyword>
<feature type="domain" description="CUB" evidence="11">
    <location>
        <begin position="626"/>
        <end position="740"/>
    </location>
</feature>
<evidence type="ECO:0000259" key="14">
    <source>
        <dbReference type="PROSITE" id="PS51864"/>
    </source>
</evidence>
<dbReference type="CDD" id="cd04280">
    <property type="entry name" value="ZnMc_astacin_like"/>
    <property type="match status" value="1"/>
</dbReference>
<evidence type="ECO:0000256" key="1">
    <source>
        <dbReference type="ARBA" id="ARBA00022670"/>
    </source>
</evidence>
<keyword evidence="6" id="KW-1015">Disulfide bond</keyword>
<sequence length="767" mass="87496">MGLCGKMPKTLVFQLLIAVIFNFILSVHTLEVDLTVDVKPGHEECFYEEIKKPTSLEVEYQVIDGGDLDINFMVTSPHGRIMVSELMKSDAVHKLDALDLGVYKVCFDNTFSHFARKLVFFEIITGDEDEDEDDDKKDWKAAQEELASIVDMTLEDFKKLLDNVNNNLDTARSDQQVLRNYEARDRNTQENNFQRVNFLSGVQVFIMLSVALTQVLLIRSLFDDRKKEVVRPQSQPWGRRRGARSMVPIFRWLGGIVPYEIPQGDFDEHSSALIKVAMRRWERQTCIRFVPLSEHAQSESYIKFYKSKTCFSDLGRNTKQTPQLLGLAPNCMGIPTIIHELGHALGMIHPMSREDRDQFITLRMKNIKPDSDQNFRSITDRGYMYFTYGVPYDYKSIMHYNAVMWSANGNETMVTAQPEYQSIIGKADDVSFRDNMYINRAYLCSWRCSGMRCENGGIAAGVPCRCVCPDGYHGNYCEKRLSGVNRIVDWRCRDGWFFRTGMCFKFLSHATIPWKTAQQLCQQNGGTLPIIRDQEMLRITGELVEEDKTLSSSSTFWLGLRRDDTTSEYIWEDGSAFRHHEWVSNIHNTSSSRPCAVFNGAFITTTDCGLQPDNGVLCMTPFDPACGGVFHLLDRSVHVTSPNYPDLYPPDSLCQYVFKISGNNKVKLSFDDFIFEYSKECTSDFLEVQLHSDVSIPGKRYCGSELRNTTLVSDGNFAVLTMKTNGRNPGAGFRVIASPVRNGARGISNPLLNLWRRFFQTNPGRFG</sequence>
<dbReference type="Pfam" id="PF01400">
    <property type="entry name" value="Astacin"/>
    <property type="match status" value="1"/>
</dbReference>
<keyword evidence="10" id="KW-0472">Membrane</keyword>
<evidence type="ECO:0000256" key="6">
    <source>
        <dbReference type="ARBA" id="ARBA00023157"/>
    </source>
</evidence>
<keyword evidence="2 8" id="KW-0479">Metal-binding</keyword>
<dbReference type="Proteomes" id="UP000694844">
    <property type="component" value="Chromosome 1"/>
</dbReference>
<reference evidence="15" key="1">
    <citation type="submission" date="2024-06" db="UniProtKB">
        <authorList>
            <consortium name="RefSeq"/>
        </authorList>
    </citation>
    <scope>NUCLEOTIDE SEQUENCE [LARGE SCALE GENOMIC DNA]</scope>
</reference>
<dbReference type="SMART" id="SM00235">
    <property type="entry name" value="ZnMc"/>
    <property type="match status" value="1"/>
</dbReference>
<feature type="binding site" evidence="8">
    <location>
        <position position="349"/>
    </location>
    <ligand>
        <name>Zn(2+)</name>
        <dbReference type="ChEBI" id="CHEBI:29105"/>
        <note>catalytic</note>
    </ligand>
</feature>
<dbReference type="Pfam" id="PF01105">
    <property type="entry name" value="EMP24_GP25L"/>
    <property type="match status" value="1"/>
</dbReference>
<dbReference type="PROSITE" id="PS50041">
    <property type="entry name" value="C_TYPE_LECTIN_2"/>
    <property type="match status" value="1"/>
</dbReference>
<dbReference type="SUPFAM" id="SSF55486">
    <property type="entry name" value="Metalloproteases ('zincins'), catalytic domain"/>
    <property type="match status" value="1"/>
</dbReference>